<dbReference type="EMBL" id="JAFLCK010000040">
    <property type="protein sequence ID" value="MBN8662503.1"/>
    <property type="molecule type" value="Genomic_DNA"/>
</dbReference>
<name>A0A8J7TPY4_9BACT</name>
<evidence type="ECO:0000256" key="2">
    <source>
        <dbReference type="SAM" id="MobiDB-lite"/>
    </source>
</evidence>
<evidence type="ECO:0000256" key="1">
    <source>
        <dbReference type="SAM" id="Coils"/>
    </source>
</evidence>
<protein>
    <submittedName>
        <fullName evidence="3">Uncharacterized protein</fullName>
    </submittedName>
</protein>
<feature type="coiled-coil region" evidence="1">
    <location>
        <begin position="117"/>
        <end position="144"/>
    </location>
</feature>
<dbReference type="Gene3D" id="1.25.40.10">
    <property type="entry name" value="Tetratricopeptide repeat domain"/>
    <property type="match status" value="1"/>
</dbReference>
<evidence type="ECO:0000313" key="3">
    <source>
        <dbReference type="EMBL" id="MBN8662503.1"/>
    </source>
</evidence>
<accession>A0A8J7TPY4</accession>
<dbReference type="InterPro" id="IPR011990">
    <property type="entry name" value="TPR-like_helical_dom_sf"/>
</dbReference>
<feature type="compositionally biased region" description="Low complexity" evidence="2">
    <location>
        <begin position="1"/>
        <end position="24"/>
    </location>
</feature>
<evidence type="ECO:0000313" key="4">
    <source>
        <dbReference type="Proteomes" id="UP000664277"/>
    </source>
</evidence>
<feature type="region of interest" description="Disordered" evidence="2">
    <location>
        <begin position="1"/>
        <end position="42"/>
    </location>
</feature>
<dbReference type="AlphaFoldDB" id="A0A8J7TPY4"/>
<sequence length="187" mass="20620">EIDTQPSQSPQSAPPTQTTQSSQTQPPPAAPPAVTALIDNRPPAFDSESLLSRIETSPDDVLIVAKQFLEEGNYRDSEIILLKLVETIAHKSETQPDAVNKSMEAVREIALESLALIYQKQSRLEQAETKLKELLKLVESKSRDELHMGKINSDLARLTKSMGKLDESAAYEAKANLILNKLSNSQQ</sequence>
<keyword evidence="1" id="KW-0175">Coiled coil</keyword>
<dbReference type="Proteomes" id="UP000664277">
    <property type="component" value="Unassembled WGS sequence"/>
</dbReference>
<feature type="non-terminal residue" evidence="3">
    <location>
        <position position="1"/>
    </location>
</feature>
<reference evidence="3" key="1">
    <citation type="submission" date="2021-02" db="EMBL/GenBank/DDBJ databases">
        <title>Genome-Resolved Metagenomics of a Microbial Community Performing Photosynthetic Biological Nutrient Removal.</title>
        <authorList>
            <person name="Mcdaniel E.A."/>
        </authorList>
    </citation>
    <scope>NUCLEOTIDE SEQUENCE</scope>
    <source>
        <strain evidence="3">UWPOB_OBS1</strain>
    </source>
</reference>
<comment type="caution">
    <text evidence="3">The sequence shown here is derived from an EMBL/GenBank/DDBJ whole genome shotgun (WGS) entry which is preliminary data.</text>
</comment>
<proteinExistence type="predicted"/>
<gene>
    <name evidence="3" type="ORF">J0M35_19200</name>
</gene>
<organism evidence="3 4">
    <name type="scientific">Candidatus Obscuribacter phosphatis</name>
    <dbReference type="NCBI Taxonomy" id="1906157"/>
    <lineage>
        <taxon>Bacteria</taxon>
        <taxon>Bacillati</taxon>
        <taxon>Candidatus Melainabacteria</taxon>
        <taxon>Candidatus Obscuribacterales</taxon>
        <taxon>Candidatus Obscuribacteraceae</taxon>
        <taxon>Candidatus Obscuribacter</taxon>
    </lineage>
</organism>